<evidence type="ECO:0000259" key="5">
    <source>
        <dbReference type="PROSITE" id="PS50977"/>
    </source>
</evidence>
<sequence>MSVVRGSGELSAARRVAAVERRVAQQWAAIPSVTDNEELLQRRRLQIAGAAYEEFARTGFASTSVSTVARHAGMDKRTLYDYVRDKHDLLYIVFLYFLPRQVQAIGGALADVDDPVDQIRAMARAHLTFLDEHESLGLLYYREMRHLRREQISEVLEMIGAIVELYEEVIRRGADEGRFRTSNARLAARTLAAALDMPSLTAWDVSRYDLSAIEKEILHVVLDGLVA</sequence>
<dbReference type="GO" id="GO:0003700">
    <property type="term" value="F:DNA-binding transcription factor activity"/>
    <property type="evidence" value="ECO:0007669"/>
    <property type="project" value="TreeGrafter"/>
</dbReference>
<evidence type="ECO:0000256" key="4">
    <source>
        <dbReference type="PROSITE-ProRule" id="PRU00335"/>
    </source>
</evidence>
<keyword evidence="2 4" id="KW-0238">DNA-binding</keyword>
<evidence type="ECO:0000256" key="2">
    <source>
        <dbReference type="ARBA" id="ARBA00023125"/>
    </source>
</evidence>
<dbReference type="Gene3D" id="1.10.10.60">
    <property type="entry name" value="Homeodomain-like"/>
    <property type="match status" value="1"/>
</dbReference>
<dbReference type="InterPro" id="IPR041490">
    <property type="entry name" value="KstR2_TetR_C"/>
</dbReference>
<evidence type="ECO:0000313" key="7">
    <source>
        <dbReference type="Proteomes" id="UP001162834"/>
    </source>
</evidence>
<dbReference type="GO" id="GO:0000976">
    <property type="term" value="F:transcription cis-regulatory region binding"/>
    <property type="evidence" value="ECO:0007669"/>
    <property type="project" value="TreeGrafter"/>
</dbReference>
<dbReference type="RefSeq" id="WP_259315266.1">
    <property type="nucleotide sequence ID" value="NZ_CP087164.1"/>
</dbReference>
<dbReference type="Proteomes" id="UP001162834">
    <property type="component" value="Chromosome"/>
</dbReference>
<evidence type="ECO:0000256" key="1">
    <source>
        <dbReference type="ARBA" id="ARBA00023015"/>
    </source>
</evidence>
<dbReference type="EMBL" id="CP087164">
    <property type="protein sequence ID" value="UGS35583.1"/>
    <property type="molecule type" value="Genomic_DNA"/>
</dbReference>
<organism evidence="6 7">
    <name type="scientific">Capillimicrobium parvum</name>
    <dbReference type="NCBI Taxonomy" id="2884022"/>
    <lineage>
        <taxon>Bacteria</taxon>
        <taxon>Bacillati</taxon>
        <taxon>Actinomycetota</taxon>
        <taxon>Thermoleophilia</taxon>
        <taxon>Solirubrobacterales</taxon>
        <taxon>Capillimicrobiaceae</taxon>
        <taxon>Capillimicrobium</taxon>
    </lineage>
</organism>
<dbReference type="SUPFAM" id="SSF48498">
    <property type="entry name" value="Tetracyclin repressor-like, C-terminal domain"/>
    <property type="match status" value="1"/>
</dbReference>
<dbReference type="PANTHER" id="PTHR30055">
    <property type="entry name" value="HTH-TYPE TRANSCRIPTIONAL REGULATOR RUTR"/>
    <property type="match status" value="1"/>
</dbReference>
<dbReference type="InterPro" id="IPR001647">
    <property type="entry name" value="HTH_TetR"/>
</dbReference>
<dbReference type="InterPro" id="IPR009057">
    <property type="entry name" value="Homeodomain-like_sf"/>
</dbReference>
<gene>
    <name evidence="6" type="primary">fadR_1</name>
    <name evidence="6" type="ORF">DSM104329_01976</name>
</gene>
<dbReference type="Pfam" id="PF17932">
    <property type="entry name" value="TetR_C_24"/>
    <property type="match status" value="1"/>
</dbReference>
<evidence type="ECO:0000256" key="3">
    <source>
        <dbReference type="ARBA" id="ARBA00023163"/>
    </source>
</evidence>
<keyword evidence="3" id="KW-0804">Transcription</keyword>
<proteinExistence type="predicted"/>
<dbReference type="InterPro" id="IPR050109">
    <property type="entry name" value="HTH-type_TetR-like_transc_reg"/>
</dbReference>
<reference evidence="6" key="1">
    <citation type="journal article" date="2022" name="Int. J. Syst. Evol. Microbiol.">
        <title>Pseudomonas aegrilactucae sp. nov. and Pseudomonas morbosilactucae sp. nov., pathogens causing bacterial rot of lettuce in Japan.</title>
        <authorList>
            <person name="Sawada H."/>
            <person name="Fujikawa T."/>
            <person name="Satou M."/>
        </authorList>
    </citation>
    <scope>NUCLEOTIDE SEQUENCE</scope>
    <source>
        <strain evidence="6">0166_1</strain>
    </source>
</reference>
<feature type="domain" description="HTH tetR-type" evidence="5">
    <location>
        <begin position="41"/>
        <end position="101"/>
    </location>
</feature>
<dbReference type="Pfam" id="PF00440">
    <property type="entry name" value="TetR_N"/>
    <property type="match status" value="1"/>
</dbReference>
<dbReference type="Gene3D" id="1.10.357.10">
    <property type="entry name" value="Tetracycline Repressor, domain 2"/>
    <property type="match status" value="1"/>
</dbReference>
<dbReference type="InterPro" id="IPR036271">
    <property type="entry name" value="Tet_transcr_reg_TetR-rel_C_sf"/>
</dbReference>
<dbReference type="PANTHER" id="PTHR30055:SF234">
    <property type="entry name" value="HTH-TYPE TRANSCRIPTIONAL REGULATOR BETI"/>
    <property type="match status" value="1"/>
</dbReference>
<dbReference type="SUPFAM" id="SSF46689">
    <property type="entry name" value="Homeodomain-like"/>
    <property type="match status" value="1"/>
</dbReference>
<feature type="DNA-binding region" description="H-T-H motif" evidence="4">
    <location>
        <begin position="64"/>
        <end position="83"/>
    </location>
</feature>
<name>A0A9E6XWA6_9ACTN</name>
<dbReference type="PROSITE" id="PS50977">
    <property type="entry name" value="HTH_TETR_2"/>
    <property type="match status" value="1"/>
</dbReference>
<keyword evidence="7" id="KW-1185">Reference proteome</keyword>
<protein>
    <submittedName>
        <fullName evidence="6">Fatty acid metabolism regulator protein</fullName>
    </submittedName>
</protein>
<accession>A0A9E6XWA6</accession>
<dbReference type="KEGG" id="sbae:DSM104329_01976"/>
<dbReference type="AlphaFoldDB" id="A0A9E6XWA6"/>
<evidence type="ECO:0000313" key="6">
    <source>
        <dbReference type="EMBL" id="UGS35583.1"/>
    </source>
</evidence>
<keyword evidence="1" id="KW-0805">Transcription regulation</keyword>